<dbReference type="OrthoDB" id="4670414at2759"/>
<name>A0A1L9SMM0_9EURO</name>
<dbReference type="AlphaFoldDB" id="A0A1L9SMM0"/>
<evidence type="ECO:0000256" key="1">
    <source>
        <dbReference type="SAM" id="MobiDB-lite"/>
    </source>
</evidence>
<dbReference type="EMBL" id="KV878339">
    <property type="protein sequence ID" value="OJJ48341.1"/>
    <property type="molecule type" value="Genomic_DNA"/>
</dbReference>
<dbReference type="STRING" id="1073090.A0A1L9SMM0"/>
<evidence type="ECO:0000313" key="3">
    <source>
        <dbReference type="Proteomes" id="UP000184188"/>
    </source>
</evidence>
<accession>A0A1L9SMM0</accession>
<feature type="region of interest" description="Disordered" evidence="1">
    <location>
        <begin position="260"/>
        <end position="293"/>
    </location>
</feature>
<sequence length="312" mass="34546">MSGSDERSFYLYGVGEKPEALPLGSLVLEKYWQPLVARHYTHNVLSVDTLDQFAWSSQLGPCTFHGRSSLAPSIGLKGADIANLSVGWSKDRERVVVAKSGARVILKDPESFLTNQVIPNPRAQECLKLWLSAARSQYVLNFKFARRPKIWMLTGVYLLEGARAVIKTENGSKVSADISSSLIGSLSGIPIGGSISLSGEGAWQLAVELDERHVWAAQFRLVDTKYYAVSDKSAMPIKTTCMGLYKDVLSTNMLRRAQHQRREGVELGLEPEEDGNPDEKLTDQDDEESQEFSKRLEAAIAVFEGAPKHFLD</sequence>
<reference evidence="3" key="1">
    <citation type="journal article" date="2017" name="Genome Biol.">
        <title>Comparative genomics reveals high biological diversity and specific adaptations in the industrially and medically important fungal genus Aspergillus.</title>
        <authorList>
            <person name="de Vries R.P."/>
            <person name="Riley R."/>
            <person name="Wiebenga A."/>
            <person name="Aguilar-Osorio G."/>
            <person name="Amillis S."/>
            <person name="Uchima C.A."/>
            <person name="Anderluh G."/>
            <person name="Asadollahi M."/>
            <person name="Askin M."/>
            <person name="Barry K."/>
            <person name="Battaglia E."/>
            <person name="Bayram O."/>
            <person name="Benocci T."/>
            <person name="Braus-Stromeyer S.A."/>
            <person name="Caldana C."/>
            <person name="Canovas D."/>
            <person name="Cerqueira G.C."/>
            <person name="Chen F."/>
            <person name="Chen W."/>
            <person name="Choi C."/>
            <person name="Clum A."/>
            <person name="Dos Santos R.A."/>
            <person name="Damasio A.R."/>
            <person name="Diallinas G."/>
            <person name="Emri T."/>
            <person name="Fekete E."/>
            <person name="Flipphi M."/>
            <person name="Freyberg S."/>
            <person name="Gallo A."/>
            <person name="Gournas C."/>
            <person name="Habgood R."/>
            <person name="Hainaut M."/>
            <person name="Harispe M.L."/>
            <person name="Henrissat B."/>
            <person name="Hilden K.S."/>
            <person name="Hope R."/>
            <person name="Hossain A."/>
            <person name="Karabika E."/>
            <person name="Karaffa L."/>
            <person name="Karanyi Z."/>
            <person name="Krasevec N."/>
            <person name="Kuo A."/>
            <person name="Kusch H."/>
            <person name="LaButti K."/>
            <person name="Lagendijk E.L."/>
            <person name="Lapidus A."/>
            <person name="Levasseur A."/>
            <person name="Lindquist E."/>
            <person name="Lipzen A."/>
            <person name="Logrieco A.F."/>
            <person name="MacCabe A."/>
            <person name="Maekelae M.R."/>
            <person name="Malavazi I."/>
            <person name="Melin P."/>
            <person name="Meyer V."/>
            <person name="Mielnichuk N."/>
            <person name="Miskei M."/>
            <person name="Molnar A.P."/>
            <person name="Mule G."/>
            <person name="Ngan C.Y."/>
            <person name="Orejas M."/>
            <person name="Orosz E."/>
            <person name="Ouedraogo J.P."/>
            <person name="Overkamp K.M."/>
            <person name="Park H.-S."/>
            <person name="Perrone G."/>
            <person name="Piumi F."/>
            <person name="Punt P.J."/>
            <person name="Ram A.F."/>
            <person name="Ramon A."/>
            <person name="Rauscher S."/>
            <person name="Record E."/>
            <person name="Riano-Pachon D.M."/>
            <person name="Robert V."/>
            <person name="Roehrig J."/>
            <person name="Ruller R."/>
            <person name="Salamov A."/>
            <person name="Salih N.S."/>
            <person name="Samson R.A."/>
            <person name="Sandor E."/>
            <person name="Sanguinetti M."/>
            <person name="Schuetze T."/>
            <person name="Sepcic K."/>
            <person name="Shelest E."/>
            <person name="Sherlock G."/>
            <person name="Sophianopoulou V."/>
            <person name="Squina F.M."/>
            <person name="Sun H."/>
            <person name="Susca A."/>
            <person name="Todd R.B."/>
            <person name="Tsang A."/>
            <person name="Unkles S.E."/>
            <person name="van de Wiele N."/>
            <person name="van Rossen-Uffink D."/>
            <person name="Oliveira J.V."/>
            <person name="Vesth T.C."/>
            <person name="Visser J."/>
            <person name="Yu J.-H."/>
            <person name="Zhou M."/>
            <person name="Andersen M.R."/>
            <person name="Archer D.B."/>
            <person name="Baker S.E."/>
            <person name="Benoit I."/>
            <person name="Brakhage A.A."/>
            <person name="Braus G.H."/>
            <person name="Fischer R."/>
            <person name="Frisvad J.C."/>
            <person name="Goldman G.H."/>
            <person name="Houbraken J."/>
            <person name="Oakley B."/>
            <person name="Pocsi I."/>
            <person name="Scazzocchio C."/>
            <person name="Seiboth B."/>
            <person name="vanKuyk P.A."/>
            <person name="Wortman J."/>
            <person name="Dyer P.S."/>
            <person name="Grigoriev I.V."/>
        </authorList>
    </citation>
    <scope>NUCLEOTIDE SEQUENCE [LARGE SCALE GENOMIC DNA]</scope>
    <source>
        <strain evidence="3">CBS 506.65</strain>
    </source>
</reference>
<dbReference type="Proteomes" id="UP000184188">
    <property type="component" value="Unassembled WGS sequence"/>
</dbReference>
<dbReference type="RefSeq" id="XP_022582851.1">
    <property type="nucleotide sequence ID" value="XM_022725043.1"/>
</dbReference>
<evidence type="ECO:0000313" key="2">
    <source>
        <dbReference type="EMBL" id="OJJ48341.1"/>
    </source>
</evidence>
<gene>
    <name evidence="2" type="ORF">ASPZODRAFT_14482</name>
</gene>
<keyword evidence="3" id="KW-1185">Reference proteome</keyword>
<dbReference type="GeneID" id="34611508"/>
<proteinExistence type="predicted"/>
<dbReference type="VEuPathDB" id="FungiDB:ASPZODRAFT_14482"/>
<organism evidence="2 3">
    <name type="scientific">Penicilliopsis zonata CBS 506.65</name>
    <dbReference type="NCBI Taxonomy" id="1073090"/>
    <lineage>
        <taxon>Eukaryota</taxon>
        <taxon>Fungi</taxon>
        <taxon>Dikarya</taxon>
        <taxon>Ascomycota</taxon>
        <taxon>Pezizomycotina</taxon>
        <taxon>Eurotiomycetes</taxon>
        <taxon>Eurotiomycetidae</taxon>
        <taxon>Eurotiales</taxon>
        <taxon>Aspergillaceae</taxon>
        <taxon>Penicilliopsis</taxon>
    </lineage>
</organism>
<protein>
    <submittedName>
        <fullName evidence="2">Uncharacterized protein</fullName>
    </submittedName>
</protein>